<dbReference type="KEGG" id="snq:CP978_27625"/>
<dbReference type="NCBIfam" id="NF047734">
    <property type="entry name" value="antiphage_MADS4"/>
    <property type="match status" value="1"/>
</dbReference>
<dbReference type="HOGENOM" id="CLU_1293073_0_0_11"/>
<dbReference type="EMBL" id="CP009313">
    <property type="protein sequence ID" value="AJE43331.1"/>
    <property type="molecule type" value="Genomic_DNA"/>
</dbReference>
<protein>
    <recommendedName>
        <fullName evidence="5">DUF4276 family protein</fullName>
    </recommendedName>
</protein>
<dbReference type="AlphaFoldDB" id="A0A0B5DRW1"/>
<evidence type="ECO:0000313" key="2">
    <source>
        <dbReference type="EMBL" id="QEV41826.1"/>
    </source>
</evidence>
<gene>
    <name evidence="2" type="ORF">CP978_27625</name>
    <name evidence="1" type="ORF">SNOD_27340</name>
</gene>
<sequence length="214" mass="24177">MTTERRVIFLLADGAMEQMLLGFFGRDQFHKRLGCASFTYETVVAPTKDPGVYNTARELLRPYERDESYAVVLVDAQWEGSPGAAAIRARVEEQLDGVWKSSAVIVLDPELEVWFWRDHPELGTVLNLPRQHRGTPVRELLPAMGPASWPPGKAKPTDPKEALQFLRKSKQYRADKSNAVFKRVAALSTNGCTDPAFQRLQSILRTWFPPEYAS</sequence>
<reference evidence="1 3" key="2">
    <citation type="journal article" date="2016" name="Appl. Microbiol. Biotechnol.">
        <title>Exploiting the genome sequence of Streptomyces nodosus for enhanced antibiotic production.</title>
        <authorList>
            <person name="Sweeney P."/>
            <person name="Murphy C.D."/>
            <person name="Caffrey P."/>
        </authorList>
    </citation>
    <scope>NUCLEOTIDE SEQUENCE [LARGE SCALE GENOMIC DNA]</scope>
    <source>
        <strain evidence="1 3">ATCC 14899</strain>
    </source>
</reference>
<reference evidence="3" key="1">
    <citation type="submission" date="2014-09" db="EMBL/GenBank/DDBJ databases">
        <title>Sequence of the Streptomyces nodosus genome.</title>
        <authorList>
            <person name="Sweeney P."/>
            <person name="Stephens N."/>
            <person name="Murphy C."/>
            <person name="Caffrey P."/>
        </authorList>
    </citation>
    <scope>NUCLEOTIDE SEQUENCE [LARGE SCALE GENOMIC DNA]</scope>
    <source>
        <strain evidence="3">ATCC 14899</strain>
    </source>
</reference>
<keyword evidence="3" id="KW-1185">Reference proteome</keyword>
<dbReference type="STRING" id="40318.SNOD_27340"/>
<evidence type="ECO:0000313" key="1">
    <source>
        <dbReference type="EMBL" id="AJE43331.1"/>
    </source>
</evidence>
<evidence type="ECO:0008006" key="5">
    <source>
        <dbReference type="Google" id="ProtNLM"/>
    </source>
</evidence>
<name>A0A0B5DRW1_9ACTN</name>
<dbReference type="Proteomes" id="UP000031526">
    <property type="component" value="Chromosome"/>
</dbReference>
<accession>A0A0B5DRW1</accession>
<evidence type="ECO:0000313" key="4">
    <source>
        <dbReference type="Proteomes" id="UP000325763"/>
    </source>
</evidence>
<organism evidence="1 3">
    <name type="scientific">Streptomyces nodosus</name>
    <dbReference type="NCBI Taxonomy" id="40318"/>
    <lineage>
        <taxon>Bacteria</taxon>
        <taxon>Bacillati</taxon>
        <taxon>Actinomycetota</taxon>
        <taxon>Actinomycetes</taxon>
        <taxon>Kitasatosporales</taxon>
        <taxon>Streptomycetaceae</taxon>
        <taxon>Streptomyces</taxon>
    </lineage>
</organism>
<evidence type="ECO:0000313" key="3">
    <source>
        <dbReference type="Proteomes" id="UP000031526"/>
    </source>
</evidence>
<dbReference type="Proteomes" id="UP000325763">
    <property type="component" value="Chromosome"/>
</dbReference>
<dbReference type="RefSeq" id="WP_043445238.1">
    <property type="nucleotide sequence ID" value="NZ_CP009313.1"/>
</dbReference>
<dbReference type="EMBL" id="CP023747">
    <property type="protein sequence ID" value="QEV41826.1"/>
    <property type="molecule type" value="Genomic_DNA"/>
</dbReference>
<dbReference type="OrthoDB" id="9803665at2"/>
<dbReference type="InterPro" id="IPR059210">
    <property type="entry name" value="MADS4-like"/>
</dbReference>
<reference evidence="2 4" key="3">
    <citation type="submission" date="2017-09" db="EMBL/GenBank/DDBJ databases">
        <title>Streptomyces genome completion.</title>
        <authorList>
            <person name="Lee N."/>
            <person name="Cho B.-K."/>
        </authorList>
    </citation>
    <scope>NUCLEOTIDE SEQUENCE [LARGE SCALE GENOMIC DNA]</scope>
    <source>
        <strain evidence="2 4">ATCC 14899</strain>
    </source>
</reference>
<proteinExistence type="predicted"/>